<dbReference type="EMBL" id="CASHTH010001945">
    <property type="protein sequence ID" value="CAI8022190.1"/>
    <property type="molecule type" value="Genomic_DNA"/>
</dbReference>
<dbReference type="PANTHER" id="PTHR46986:SF1">
    <property type="entry name" value="ENDORIBONUCLEASE YBEY, CHLOROPLASTIC"/>
    <property type="match status" value="1"/>
</dbReference>
<reference evidence="8" key="1">
    <citation type="submission" date="2023-03" db="EMBL/GenBank/DDBJ databases">
        <authorList>
            <person name="Steffen K."/>
            <person name="Cardenas P."/>
        </authorList>
    </citation>
    <scope>NUCLEOTIDE SEQUENCE</scope>
</reference>
<evidence type="ECO:0000256" key="7">
    <source>
        <dbReference type="ARBA" id="ARBA00022833"/>
    </source>
</evidence>
<dbReference type="PANTHER" id="PTHR46986">
    <property type="entry name" value="ENDORIBONUCLEASE YBEY, CHLOROPLASTIC"/>
    <property type="match status" value="1"/>
</dbReference>
<evidence type="ECO:0000256" key="6">
    <source>
        <dbReference type="ARBA" id="ARBA00022801"/>
    </source>
</evidence>
<evidence type="ECO:0000256" key="2">
    <source>
        <dbReference type="ARBA" id="ARBA00010875"/>
    </source>
</evidence>
<evidence type="ECO:0000256" key="1">
    <source>
        <dbReference type="ARBA" id="ARBA00001947"/>
    </source>
</evidence>
<dbReference type="GO" id="GO:0004519">
    <property type="term" value="F:endonuclease activity"/>
    <property type="evidence" value="ECO:0007669"/>
    <property type="project" value="UniProtKB-KW"/>
</dbReference>
<proteinExistence type="inferred from homology"/>
<sequence length="150" mass="17301">RTEPVNPPARFAVQNRQRRFAVDPRELSAFLERIAADVAPGDHRTATLRIVSDRKIRELNRRFRDQDRPTDVLAFPFLPEEEAEYLGDLVVSADTAARQAQEVGVGLDDEIRVLAVHGYLHLLGYDHEQDRGEMERLERVLRLRHGLLRN</sequence>
<evidence type="ECO:0000313" key="9">
    <source>
        <dbReference type="Proteomes" id="UP001174909"/>
    </source>
</evidence>
<keyword evidence="9" id="KW-1185">Reference proteome</keyword>
<dbReference type="SUPFAM" id="SSF55486">
    <property type="entry name" value="Metalloproteases ('zincins'), catalytic domain"/>
    <property type="match status" value="1"/>
</dbReference>
<evidence type="ECO:0000313" key="8">
    <source>
        <dbReference type="EMBL" id="CAI8022190.1"/>
    </source>
</evidence>
<keyword evidence="7" id="KW-0862">Zinc</keyword>
<dbReference type="HAMAP" id="MF_00009">
    <property type="entry name" value="Endoribonucl_YbeY"/>
    <property type="match status" value="1"/>
</dbReference>
<protein>
    <submittedName>
        <fullName evidence="8">Endoribonuclease YbeY</fullName>
    </submittedName>
</protein>
<dbReference type="GO" id="GO:0006364">
    <property type="term" value="P:rRNA processing"/>
    <property type="evidence" value="ECO:0007669"/>
    <property type="project" value="InterPro"/>
</dbReference>
<evidence type="ECO:0000256" key="4">
    <source>
        <dbReference type="ARBA" id="ARBA00022723"/>
    </source>
</evidence>
<dbReference type="AlphaFoldDB" id="A0AA35S2E3"/>
<dbReference type="Pfam" id="PF02130">
    <property type="entry name" value="YbeY"/>
    <property type="match status" value="1"/>
</dbReference>
<dbReference type="InterPro" id="IPR023091">
    <property type="entry name" value="MetalPrtase_cat_dom_sf_prd"/>
</dbReference>
<comment type="caution">
    <text evidence="8">The sequence shown here is derived from an EMBL/GenBank/DDBJ whole genome shotgun (WGS) entry which is preliminary data.</text>
</comment>
<dbReference type="PROSITE" id="PS01306">
    <property type="entry name" value="UPF0054"/>
    <property type="match status" value="1"/>
</dbReference>
<evidence type="ECO:0000256" key="5">
    <source>
        <dbReference type="ARBA" id="ARBA00022759"/>
    </source>
</evidence>
<name>A0AA35S2E3_GEOBA</name>
<keyword evidence="4" id="KW-0479">Metal-binding</keyword>
<accession>A0AA35S2E3</accession>
<keyword evidence="5" id="KW-0255">Endonuclease</keyword>
<dbReference type="Proteomes" id="UP001174909">
    <property type="component" value="Unassembled WGS sequence"/>
</dbReference>
<organism evidence="8 9">
    <name type="scientific">Geodia barretti</name>
    <name type="common">Barrett's horny sponge</name>
    <dbReference type="NCBI Taxonomy" id="519541"/>
    <lineage>
        <taxon>Eukaryota</taxon>
        <taxon>Metazoa</taxon>
        <taxon>Porifera</taxon>
        <taxon>Demospongiae</taxon>
        <taxon>Heteroscleromorpha</taxon>
        <taxon>Tetractinellida</taxon>
        <taxon>Astrophorina</taxon>
        <taxon>Geodiidae</taxon>
        <taxon>Geodia</taxon>
    </lineage>
</organism>
<comment type="similarity">
    <text evidence="2">Belongs to the endoribonuclease YbeY family.</text>
</comment>
<dbReference type="InterPro" id="IPR020549">
    <property type="entry name" value="YbeY_CS"/>
</dbReference>
<dbReference type="GO" id="GO:0004222">
    <property type="term" value="F:metalloendopeptidase activity"/>
    <property type="evidence" value="ECO:0007669"/>
    <property type="project" value="InterPro"/>
</dbReference>
<keyword evidence="6" id="KW-0378">Hydrolase</keyword>
<dbReference type="NCBIfam" id="TIGR00043">
    <property type="entry name" value="rRNA maturation RNase YbeY"/>
    <property type="match status" value="1"/>
</dbReference>
<keyword evidence="3" id="KW-0540">Nuclease</keyword>
<evidence type="ECO:0000256" key="3">
    <source>
        <dbReference type="ARBA" id="ARBA00022722"/>
    </source>
</evidence>
<gene>
    <name evidence="8" type="ORF">GBAR_LOCUS13051</name>
</gene>
<comment type="cofactor">
    <cofactor evidence="1">
        <name>Zn(2+)</name>
        <dbReference type="ChEBI" id="CHEBI:29105"/>
    </cofactor>
</comment>
<dbReference type="GO" id="GO:0046872">
    <property type="term" value="F:metal ion binding"/>
    <property type="evidence" value="ECO:0007669"/>
    <property type="project" value="UniProtKB-KW"/>
</dbReference>
<dbReference type="InterPro" id="IPR002036">
    <property type="entry name" value="YbeY"/>
</dbReference>
<dbReference type="Gene3D" id="3.40.390.30">
    <property type="entry name" value="Metalloproteases ('zincins'), catalytic domain"/>
    <property type="match status" value="1"/>
</dbReference>
<feature type="non-terminal residue" evidence="8">
    <location>
        <position position="1"/>
    </location>
</feature>